<sequence length="163" mass="17590">MTVMSSNISLNSVIAVAATTEEGVLVVHCNITDVEGHTYDTYYCSRSDDLYGLNPAVRAWLAANPSFPIQPFAPPTVAEIRAGMPALTARQLRIGLVNNGFALAGVDTVIDTMPEGPEKETARIEWEYATTFVRGHPFISVIGGALGLSETQIDEIWSTAIDF</sequence>
<organism evidence="1 2">
    <name type="scientific">Sinorhizobium chiapasense</name>
    <dbReference type="NCBI Taxonomy" id="501572"/>
    <lineage>
        <taxon>Bacteria</taxon>
        <taxon>Pseudomonadati</taxon>
        <taxon>Pseudomonadota</taxon>
        <taxon>Alphaproteobacteria</taxon>
        <taxon>Hyphomicrobiales</taxon>
        <taxon>Rhizobiaceae</taxon>
        <taxon>Sinorhizobium/Ensifer group</taxon>
        <taxon>Sinorhizobium</taxon>
    </lineage>
</organism>
<accession>A0ABZ2BGW9</accession>
<name>A0ABZ2BGW9_9HYPH</name>
<reference evidence="1" key="1">
    <citation type="submission" date="2023-08" db="EMBL/GenBank/DDBJ databases">
        <title>Complete genome sequence of Sinorhizobium chiapanecum ITTG S70 isolated from Acaciella angustissima nodules in Chiapas-Mexico.</title>
        <authorList>
            <person name="Rincon-Rosales R."/>
            <person name="Rogel M.A."/>
            <person name="Rincon-Medina C.I."/>
            <person name="Guerrero G."/>
            <person name="Manzano-Gomez L.A."/>
            <person name="Lopez-Lopez A."/>
            <person name="Rincon Molina F.A."/>
            <person name="Martinez-Romero E."/>
        </authorList>
    </citation>
    <scope>NUCLEOTIDE SEQUENCE</scope>
    <source>
        <strain evidence="1">ITTG S70</strain>
    </source>
</reference>
<dbReference type="RefSeq" id="WP_331374697.1">
    <property type="nucleotide sequence ID" value="NZ_CP133148.1"/>
</dbReference>
<proteinExistence type="predicted"/>
<dbReference type="EMBL" id="CP133148">
    <property type="protein sequence ID" value="WVT05621.1"/>
    <property type="molecule type" value="Genomic_DNA"/>
</dbReference>
<evidence type="ECO:0000313" key="2">
    <source>
        <dbReference type="Proteomes" id="UP001432360"/>
    </source>
</evidence>
<protein>
    <submittedName>
        <fullName evidence="1">Uncharacterized protein</fullName>
    </submittedName>
</protein>
<keyword evidence="2" id="KW-1185">Reference proteome</keyword>
<evidence type="ECO:0000313" key="1">
    <source>
        <dbReference type="EMBL" id="WVT05621.1"/>
    </source>
</evidence>
<dbReference type="Proteomes" id="UP001432360">
    <property type="component" value="Chromosome"/>
</dbReference>
<gene>
    <name evidence="1" type="ORF">RB548_09595</name>
</gene>